<dbReference type="EMBL" id="QPHM01000001">
    <property type="protein sequence ID" value="RCU48349.1"/>
    <property type="molecule type" value="Genomic_DNA"/>
</dbReference>
<keyword evidence="2" id="KW-1185">Reference proteome</keyword>
<sequence>MEDAAYPVAGVPAPDPSYGPERVVGIQLEALATNDDPIPDAGIKTAYNFASPANRRQTGPLDRFVRMVEGPQYAPMIDHEDAIRGPLERTESRADQQVTLTGPDGRTETYRFGVSKQSGGSLDGCWLTDRVLVV</sequence>
<dbReference type="RefSeq" id="WP_114449983.1">
    <property type="nucleotide sequence ID" value="NZ_QPHM01000001.1"/>
</dbReference>
<organism evidence="1 2">
    <name type="scientific">Haloplanus salinus</name>
    <dbReference type="NCBI Taxonomy" id="1126245"/>
    <lineage>
        <taxon>Archaea</taxon>
        <taxon>Methanobacteriati</taxon>
        <taxon>Methanobacteriota</taxon>
        <taxon>Stenosarchaea group</taxon>
        <taxon>Halobacteria</taxon>
        <taxon>Halobacteriales</taxon>
        <taxon>Haloferacaceae</taxon>
        <taxon>Haloplanus</taxon>
    </lineage>
</organism>
<dbReference type="InterPro" id="IPR032347">
    <property type="entry name" value="DUF4864"/>
</dbReference>
<comment type="caution">
    <text evidence="1">The sequence shown here is derived from an EMBL/GenBank/DDBJ whole genome shotgun (WGS) entry which is preliminary data.</text>
</comment>
<dbReference type="PANTHER" id="PTHR35716">
    <property type="entry name" value="OS05G0574700 PROTEIN-RELATED"/>
    <property type="match status" value="1"/>
</dbReference>
<dbReference type="AlphaFoldDB" id="A0A368NG82"/>
<evidence type="ECO:0000313" key="1">
    <source>
        <dbReference type="EMBL" id="RCU48349.1"/>
    </source>
</evidence>
<reference evidence="1 2" key="1">
    <citation type="submission" date="2018-07" db="EMBL/GenBank/DDBJ databases">
        <title>Genome sequences of Haloplanus salinus JCM 18368T.</title>
        <authorList>
            <person name="Kim Y.B."/>
            <person name="Roh S.W."/>
        </authorList>
    </citation>
    <scope>NUCLEOTIDE SEQUENCE [LARGE SCALE GENOMIC DNA]</scope>
    <source>
        <strain evidence="1 2">JCM 18368</strain>
    </source>
</reference>
<protein>
    <submittedName>
        <fullName evidence="1">DUF4864 domain-containing protein</fullName>
    </submittedName>
</protein>
<dbReference type="Proteomes" id="UP000252189">
    <property type="component" value="Unassembled WGS sequence"/>
</dbReference>
<evidence type="ECO:0000313" key="2">
    <source>
        <dbReference type="Proteomes" id="UP000252189"/>
    </source>
</evidence>
<accession>A0A368NG82</accession>
<gene>
    <name evidence="1" type="ORF">DU504_14190</name>
</gene>
<name>A0A368NG82_9EURY</name>
<dbReference type="OrthoDB" id="242411at2157"/>
<dbReference type="Pfam" id="PF16156">
    <property type="entry name" value="DUF4864"/>
    <property type="match status" value="1"/>
</dbReference>
<proteinExistence type="predicted"/>